<dbReference type="AlphaFoldDB" id="A0A975AJU9"/>
<dbReference type="GO" id="GO:0006508">
    <property type="term" value="P:proteolysis"/>
    <property type="evidence" value="ECO:0007669"/>
    <property type="project" value="InterPro"/>
</dbReference>
<dbReference type="GO" id="GO:0008233">
    <property type="term" value="F:peptidase activity"/>
    <property type="evidence" value="ECO:0007669"/>
    <property type="project" value="InterPro"/>
</dbReference>
<dbReference type="CDD" id="cd14847">
    <property type="entry name" value="DD-carboxypeptidase_like"/>
    <property type="match status" value="1"/>
</dbReference>
<dbReference type="Gene3D" id="3.30.1380.10">
    <property type="match status" value="1"/>
</dbReference>
<dbReference type="InterPro" id="IPR009045">
    <property type="entry name" value="Zn_M74/Hedgehog-like"/>
</dbReference>
<sequence length="253" mass="27019">MREGGGSGTAGGLLPAHIGKTAVPLNQPELYGLGTPALTEVGGAGLLPQVARAFEAMATAARDEGIAIAIASGYRSFERQLAIWNAKAEGKRPLLDRDGTAIDPASLDPQQLMEAILLWSALPGTSRHHWGTDLDVFDCSRITKADLQLVPAEYQQTGPCGALHDWLEAHAHEYGFFFPYQAGLSGVSAEPWHLSYAPLSVPMLAEFDSHDLALVLEQAPLALKAQVLPRLDALVRHYVHFIAPPGPAAHPNS</sequence>
<dbReference type="Pfam" id="PF02557">
    <property type="entry name" value="VanY"/>
    <property type="match status" value="1"/>
</dbReference>
<feature type="domain" description="D-alanyl-D-alanine carboxypeptidase-like core" evidence="1">
    <location>
        <begin position="48"/>
        <end position="198"/>
    </location>
</feature>
<dbReference type="Proteomes" id="UP000663281">
    <property type="component" value="Chromosome"/>
</dbReference>
<evidence type="ECO:0000313" key="3">
    <source>
        <dbReference type="Proteomes" id="UP000663281"/>
    </source>
</evidence>
<keyword evidence="3" id="KW-1185">Reference proteome</keyword>
<dbReference type="SUPFAM" id="SSF55166">
    <property type="entry name" value="Hedgehog/DD-peptidase"/>
    <property type="match status" value="1"/>
</dbReference>
<reference evidence="2 3" key="1">
    <citation type="submission" date="2021-03" db="EMBL/GenBank/DDBJ databases">
        <title>Novel species identification of genus Shewanella.</title>
        <authorList>
            <person name="Liu G."/>
            <person name="Zhang Q."/>
        </authorList>
    </citation>
    <scope>NUCLEOTIDE SEQUENCE [LARGE SCALE GENOMIC DNA]</scope>
    <source>
        <strain evidence="2 3">FJAT-53726</strain>
    </source>
</reference>
<gene>
    <name evidence="2" type="ORF">JYB88_09465</name>
</gene>
<dbReference type="InterPro" id="IPR003709">
    <property type="entry name" value="VanY-like_core_dom"/>
</dbReference>
<name>A0A975AJU9_9GAMM</name>
<dbReference type="EMBL" id="CP071504">
    <property type="protein sequence ID" value="QSX28533.1"/>
    <property type="molecule type" value="Genomic_DNA"/>
</dbReference>
<proteinExistence type="predicted"/>
<dbReference type="PANTHER" id="PTHR34385:SF1">
    <property type="entry name" value="PEPTIDOGLYCAN L-ALANYL-D-GLUTAMATE ENDOPEPTIDASE CWLK"/>
    <property type="match status" value="1"/>
</dbReference>
<accession>A0A975AJU9</accession>
<dbReference type="KEGG" id="scyp:JYB88_09465"/>
<evidence type="ECO:0000259" key="1">
    <source>
        <dbReference type="Pfam" id="PF02557"/>
    </source>
</evidence>
<organism evidence="2 3">
    <name type="scientific">Shewanella cyperi</name>
    <dbReference type="NCBI Taxonomy" id="2814292"/>
    <lineage>
        <taxon>Bacteria</taxon>
        <taxon>Pseudomonadati</taxon>
        <taxon>Pseudomonadota</taxon>
        <taxon>Gammaproteobacteria</taxon>
        <taxon>Alteromonadales</taxon>
        <taxon>Shewanellaceae</taxon>
        <taxon>Shewanella</taxon>
    </lineage>
</organism>
<protein>
    <submittedName>
        <fullName evidence="2">M15 family metallopeptidase</fullName>
    </submittedName>
</protein>
<evidence type="ECO:0000313" key="2">
    <source>
        <dbReference type="EMBL" id="QSX28533.1"/>
    </source>
</evidence>
<dbReference type="InterPro" id="IPR052179">
    <property type="entry name" value="DD-CPase-like"/>
</dbReference>
<dbReference type="PANTHER" id="PTHR34385">
    <property type="entry name" value="D-ALANYL-D-ALANINE CARBOXYPEPTIDASE"/>
    <property type="match status" value="1"/>
</dbReference>